<evidence type="ECO:0000259" key="1">
    <source>
        <dbReference type="Pfam" id="PF00724"/>
    </source>
</evidence>
<dbReference type="RefSeq" id="XP_060328768.1">
    <property type="nucleotide sequence ID" value="XM_060473628.1"/>
</dbReference>
<dbReference type="AlphaFoldDB" id="A0AA39K6M3"/>
<organism evidence="2 3">
    <name type="scientific">Armillaria tabescens</name>
    <name type="common">Ringless honey mushroom</name>
    <name type="synonym">Agaricus tabescens</name>
    <dbReference type="NCBI Taxonomy" id="1929756"/>
    <lineage>
        <taxon>Eukaryota</taxon>
        <taxon>Fungi</taxon>
        <taxon>Dikarya</taxon>
        <taxon>Basidiomycota</taxon>
        <taxon>Agaricomycotina</taxon>
        <taxon>Agaricomycetes</taxon>
        <taxon>Agaricomycetidae</taxon>
        <taxon>Agaricales</taxon>
        <taxon>Marasmiineae</taxon>
        <taxon>Physalacriaceae</taxon>
        <taxon>Desarmillaria</taxon>
    </lineage>
</organism>
<gene>
    <name evidence="2" type="ORF">EV420DRAFT_1554954</name>
</gene>
<protein>
    <recommendedName>
        <fullName evidence="1">NADH:flavin oxidoreductase/NADH oxidase N-terminal domain-containing protein</fullName>
    </recommendedName>
</protein>
<dbReference type="Gene3D" id="3.20.20.70">
    <property type="entry name" value="Aldolase class I"/>
    <property type="match status" value="1"/>
</dbReference>
<dbReference type="FunFam" id="3.20.20.70:FF:000138">
    <property type="entry name" value="NADPH dehydrogenase 1"/>
    <property type="match status" value="1"/>
</dbReference>
<dbReference type="GO" id="GO:0003959">
    <property type="term" value="F:NADPH dehydrogenase activity"/>
    <property type="evidence" value="ECO:0007669"/>
    <property type="project" value="TreeGrafter"/>
</dbReference>
<dbReference type="InterPro" id="IPR045247">
    <property type="entry name" value="Oye-like"/>
</dbReference>
<dbReference type="Pfam" id="PF00724">
    <property type="entry name" value="Oxidored_FMN"/>
    <property type="match status" value="1"/>
</dbReference>
<dbReference type="InterPro" id="IPR013785">
    <property type="entry name" value="Aldolase_TIM"/>
</dbReference>
<accession>A0AA39K6M3</accession>
<dbReference type="EMBL" id="JAUEPS010000026">
    <property type="protein sequence ID" value="KAK0455258.1"/>
    <property type="molecule type" value="Genomic_DNA"/>
</dbReference>
<dbReference type="SUPFAM" id="SSF51395">
    <property type="entry name" value="FMN-linked oxidoreductases"/>
    <property type="match status" value="1"/>
</dbReference>
<feature type="domain" description="NADH:flavin oxidoreductase/NADH oxidase N-terminal" evidence="1">
    <location>
        <begin position="5"/>
        <end position="341"/>
    </location>
</feature>
<name>A0AA39K6M3_ARMTA</name>
<dbReference type="CDD" id="cd02933">
    <property type="entry name" value="OYE_like_FMN"/>
    <property type="match status" value="1"/>
</dbReference>
<comment type="caution">
    <text evidence="2">The sequence shown here is derived from an EMBL/GenBank/DDBJ whole genome shotgun (WGS) entry which is preliminary data.</text>
</comment>
<proteinExistence type="predicted"/>
<sequence length="373" mass="41598">MAPSKLFQLITVGEMSLQHRVVGAPLTRFRASSTHVPNPVMCDYYEQRSHTPGTLLIGEATIIAAKAGGWVHIPGIWNQEQIDAWKSITHRVHAKGCYIFCQLWAFGRAAYPEVLAAEDPSFPYIAPSDIPLTGQKVIPRPMTVEEIQDYVQLYAEAAQNAIKAGFDGVEIHGANGYLLDQFTQNVSNRRSDQYGGNIMNRVRFPLQVVDAVVNAVGANKTGYRLSPWNSFQDMAMKDPKLTFTYLVSQIKEKYPDFAYIHVVEPRIVGTSDRNLDDIDAHEENDFLREIWAPKPVISAGGYDQATATRVADEKNDLIAFGRHFLANPDLVCRLKNNIPLNPYDRETFYIGGNVAKGYTDYPFAAEANAKAAL</sequence>
<reference evidence="2" key="1">
    <citation type="submission" date="2023-06" db="EMBL/GenBank/DDBJ databases">
        <authorList>
            <consortium name="Lawrence Berkeley National Laboratory"/>
            <person name="Ahrendt S."/>
            <person name="Sahu N."/>
            <person name="Indic B."/>
            <person name="Wong-Bajracharya J."/>
            <person name="Merenyi Z."/>
            <person name="Ke H.-M."/>
            <person name="Monk M."/>
            <person name="Kocsube S."/>
            <person name="Drula E."/>
            <person name="Lipzen A."/>
            <person name="Balint B."/>
            <person name="Henrissat B."/>
            <person name="Andreopoulos B."/>
            <person name="Martin F.M."/>
            <person name="Harder C.B."/>
            <person name="Rigling D."/>
            <person name="Ford K.L."/>
            <person name="Foster G.D."/>
            <person name="Pangilinan J."/>
            <person name="Papanicolaou A."/>
            <person name="Barry K."/>
            <person name="LaButti K."/>
            <person name="Viragh M."/>
            <person name="Koriabine M."/>
            <person name="Yan M."/>
            <person name="Riley R."/>
            <person name="Champramary S."/>
            <person name="Plett K.L."/>
            <person name="Tsai I.J."/>
            <person name="Slot J."/>
            <person name="Sipos G."/>
            <person name="Plett J."/>
            <person name="Nagy L.G."/>
            <person name="Grigoriev I.V."/>
        </authorList>
    </citation>
    <scope>NUCLEOTIDE SEQUENCE</scope>
    <source>
        <strain evidence="2">CCBAS 213</strain>
    </source>
</reference>
<dbReference type="Proteomes" id="UP001175211">
    <property type="component" value="Unassembled WGS sequence"/>
</dbReference>
<dbReference type="PANTHER" id="PTHR22893">
    <property type="entry name" value="NADH OXIDOREDUCTASE-RELATED"/>
    <property type="match status" value="1"/>
</dbReference>
<dbReference type="PANTHER" id="PTHR22893:SF91">
    <property type="entry name" value="NADPH DEHYDROGENASE 2-RELATED"/>
    <property type="match status" value="1"/>
</dbReference>
<keyword evidence="3" id="KW-1185">Reference proteome</keyword>
<dbReference type="GeneID" id="85357176"/>
<evidence type="ECO:0000313" key="2">
    <source>
        <dbReference type="EMBL" id="KAK0455258.1"/>
    </source>
</evidence>
<evidence type="ECO:0000313" key="3">
    <source>
        <dbReference type="Proteomes" id="UP001175211"/>
    </source>
</evidence>
<dbReference type="InterPro" id="IPR001155">
    <property type="entry name" value="OxRdtase_FMN_N"/>
</dbReference>
<dbReference type="GO" id="GO:0010181">
    <property type="term" value="F:FMN binding"/>
    <property type="evidence" value="ECO:0007669"/>
    <property type="project" value="InterPro"/>
</dbReference>